<reference evidence="2" key="1">
    <citation type="submission" date="2017-09" db="EMBL/GenBank/DDBJ databases">
        <title>Genome sequence of Nannocystis excedens DSM 71.</title>
        <authorList>
            <person name="Blom J."/>
        </authorList>
    </citation>
    <scope>NUCLEOTIDE SEQUENCE [LARGE SCALE GENOMIC DNA]</scope>
    <source>
        <strain evidence="2">type strain: E19</strain>
    </source>
</reference>
<dbReference type="EMBL" id="LT960614">
    <property type="protein sequence ID" value="SON55490.1"/>
    <property type="molecule type" value="Genomic_DNA"/>
</dbReference>
<gene>
    <name evidence="1" type="ORF">HDIA_1949</name>
</gene>
<keyword evidence="2" id="KW-1185">Reference proteome</keyword>
<dbReference type="AlphaFoldDB" id="A0A2C9D5M6"/>
<dbReference type="Proteomes" id="UP000223606">
    <property type="component" value="Chromosome 1"/>
</dbReference>
<dbReference type="KEGG" id="hdi:HDIA_1949"/>
<name>A0A2C9D5M6_9HYPH</name>
<evidence type="ECO:0000313" key="1">
    <source>
        <dbReference type="EMBL" id="SON55490.1"/>
    </source>
</evidence>
<sequence length="36" mass="4252">MHLDRIAIRTRHVAVRRDCLPEAFRLRKGARPNRGL</sequence>
<proteinExistence type="predicted"/>
<accession>A0A2C9D5M6</accession>
<organism evidence="1 2">
    <name type="scientific">Hartmannibacter diazotrophicus</name>
    <dbReference type="NCBI Taxonomy" id="1482074"/>
    <lineage>
        <taxon>Bacteria</taxon>
        <taxon>Pseudomonadati</taxon>
        <taxon>Pseudomonadota</taxon>
        <taxon>Alphaproteobacteria</taxon>
        <taxon>Hyphomicrobiales</taxon>
        <taxon>Pleomorphomonadaceae</taxon>
        <taxon>Hartmannibacter</taxon>
    </lineage>
</organism>
<evidence type="ECO:0000313" key="2">
    <source>
        <dbReference type="Proteomes" id="UP000223606"/>
    </source>
</evidence>
<protein>
    <submittedName>
        <fullName evidence="1">Uncharacterized protein</fullName>
    </submittedName>
</protein>